<feature type="compositionally biased region" description="Polar residues" evidence="1">
    <location>
        <begin position="231"/>
        <end position="265"/>
    </location>
</feature>
<accession>A0AAN7BA72</accession>
<feature type="compositionally biased region" description="Polar residues" evidence="1">
    <location>
        <begin position="285"/>
        <end position="313"/>
    </location>
</feature>
<reference evidence="2" key="1">
    <citation type="journal article" date="2023" name="Mol. Phylogenet. Evol.">
        <title>Genome-scale phylogeny and comparative genomics of the fungal order Sordariales.</title>
        <authorList>
            <person name="Hensen N."/>
            <person name="Bonometti L."/>
            <person name="Westerberg I."/>
            <person name="Brannstrom I.O."/>
            <person name="Guillou S."/>
            <person name="Cros-Aarteil S."/>
            <person name="Calhoun S."/>
            <person name="Haridas S."/>
            <person name="Kuo A."/>
            <person name="Mondo S."/>
            <person name="Pangilinan J."/>
            <person name="Riley R."/>
            <person name="LaButti K."/>
            <person name="Andreopoulos B."/>
            <person name="Lipzen A."/>
            <person name="Chen C."/>
            <person name="Yan M."/>
            <person name="Daum C."/>
            <person name="Ng V."/>
            <person name="Clum A."/>
            <person name="Steindorff A."/>
            <person name="Ohm R.A."/>
            <person name="Martin F."/>
            <person name="Silar P."/>
            <person name="Natvig D.O."/>
            <person name="Lalanne C."/>
            <person name="Gautier V."/>
            <person name="Ament-Velasquez S.L."/>
            <person name="Kruys A."/>
            <person name="Hutchinson M.I."/>
            <person name="Powell A.J."/>
            <person name="Barry K."/>
            <person name="Miller A.N."/>
            <person name="Grigoriev I.V."/>
            <person name="Debuchy R."/>
            <person name="Gladieux P."/>
            <person name="Hiltunen Thoren M."/>
            <person name="Johannesson H."/>
        </authorList>
    </citation>
    <scope>NUCLEOTIDE SEQUENCE</scope>
    <source>
        <strain evidence="2">PSN293</strain>
    </source>
</reference>
<dbReference type="Proteomes" id="UP001301769">
    <property type="component" value="Unassembled WGS sequence"/>
</dbReference>
<evidence type="ECO:0000313" key="3">
    <source>
        <dbReference type="Proteomes" id="UP001301769"/>
    </source>
</evidence>
<protein>
    <submittedName>
        <fullName evidence="2">Uncharacterized protein</fullName>
    </submittedName>
</protein>
<dbReference type="AlphaFoldDB" id="A0AAN7BA72"/>
<keyword evidence="3" id="KW-1185">Reference proteome</keyword>
<proteinExistence type="predicted"/>
<dbReference type="EMBL" id="MU858071">
    <property type="protein sequence ID" value="KAK4216219.1"/>
    <property type="molecule type" value="Genomic_DNA"/>
</dbReference>
<dbReference type="InterPro" id="IPR022190">
    <property type="entry name" value="DUF3716"/>
</dbReference>
<organism evidence="2 3">
    <name type="scientific">Rhypophila decipiens</name>
    <dbReference type="NCBI Taxonomy" id="261697"/>
    <lineage>
        <taxon>Eukaryota</taxon>
        <taxon>Fungi</taxon>
        <taxon>Dikarya</taxon>
        <taxon>Ascomycota</taxon>
        <taxon>Pezizomycotina</taxon>
        <taxon>Sordariomycetes</taxon>
        <taxon>Sordariomycetidae</taxon>
        <taxon>Sordariales</taxon>
        <taxon>Naviculisporaceae</taxon>
        <taxon>Rhypophila</taxon>
    </lineage>
</organism>
<reference evidence="2" key="2">
    <citation type="submission" date="2023-05" db="EMBL/GenBank/DDBJ databases">
        <authorList>
            <consortium name="Lawrence Berkeley National Laboratory"/>
            <person name="Steindorff A."/>
            <person name="Hensen N."/>
            <person name="Bonometti L."/>
            <person name="Westerberg I."/>
            <person name="Brannstrom I.O."/>
            <person name="Guillou S."/>
            <person name="Cros-Aarteil S."/>
            <person name="Calhoun S."/>
            <person name="Haridas S."/>
            <person name="Kuo A."/>
            <person name="Mondo S."/>
            <person name="Pangilinan J."/>
            <person name="Riley R."/>
            <person name="Labutti K."/>
            <person name="Andreopoulos B."/>
            <person name="Lipzen A."/>
            <person name="Chen C."/>
            <person name="Yanf M."/>
            <person name="Daum C."/>
            <person name="Ng V."/>
            <person name="Clum A."/>
            <person name="Ohm R."/>
            <person name="Martin F."/>
            <person name="Silar P."/>
            <person name="Natvig D."/>
            <person name="Lalanne C."/>
            <person name="Gautier V."/>
            <person name="Ament-Velasquez S.L."/>
            <person name="Kruys A."/>
            <person name="Hutchinson M.I."/>
            <person name="Powell A.J."/>
            <person name="Barry K."/>
            <person name="Miller A.N."/>
            <person name="Grigoriev I.V."/>
            <person name="Debuchy R."/>
            <person name="Gladieux P."/>
            <person name="Thoren M.H."/>
            <person name="Johannesson H."/>
        </authorList>
    </citation>
    <scope>NUCLEOTIDE SEQUENCE</scope>
    <source>
        <strain evidence="2">PSN293</strain>
    </source>
</reference>
<evidence type="ECO:0000256" key="1">
    <source>
        <dbReference type="SAM" id="MobiDB-lite"/>
    </source>
</evidence>
<feature type="region of interest" description="Disordered" evidence="1">
    <location>
        <begin position="1"/>
        <end position="75"/>
    </location>
</feature>
<feature type="region of interest" description="Disordered" evidence="1">
    <location>
        <begin position="211"/>
        <end position="374"/>
    </location>
</feature>
<dbReference type="Pfam" id="PF12511">
    <property type="entry name" value="DUF3716"/>
    <property type="match status" value="1"/>
</dbReference>
<evidence type="ECO:0000313" key="2">
    <source>
        <dbReference type="EMBL" id="KAK4216219.1"/>
    </source>
</evidence>
<feature type="compositionally biased region" description="Acidic residues" evidence="1">
    <location>
        <begin position="315"/>
        <end position="327"/>
    </location>
</feature>
<comment type="caution">
    <text evidence="2">The sequence shown here is derived from an EMBL/GenBank/DDBJ whole genome shotgun (WGS) entry which is preliminary data.</text>
</comment>
<name>A0AAN7BA72_9PEZI</name>
<sequence>MADSAPEEPTRAWTVMPPPPTPQPVPDTPMTPSEPQEPAPSNAAPTGTEQSELPAAFPRKRRGRPPGRPNMTVRETDYEDNVLVQAWNAAKLDRTLTVVPIFIRDALTESVMSHESQRNIFRMPSREMIYYVQGWITARHIASKRPSYVNGLLIHSRGADVPTSCNQCVERRAKNALGPFLTCRSLQGSFHNSCSNCKWFDNTSLCSLYTGPKPNRKRKAKELTAPVLPATQANGTETNSNGDNPESATPNPTTENAEQLGTEDTAQIPPDLSGLSYEAPFDPNDASQHQADISMGGTDTAQQHPEQSGSPAQEDSSEEAPQPDEEQQATTSVSDEQGGESPVDDEAEHEDEGDNNSVDAQLAAQLLPELSGQE</sequence>
<feature type="compositionally biased region" description="Pro residues" evidence="1">
    <location>
        <begin position="16"/>
        <end position="29"/>
    </location>
</feature>
<feature type="compositionally biased region" description="Acidic residues" evidence="1">
    <location>
        <begin position="342"/>
        <end position="354"/>
    </location>
</feature>
<gene>
    <name evidence="2" type="ORF">QBC37DRAFT_101805</name>
</gene>